<accession>A0ABR7UWT5</accession>
<gene>
    <name evidence="2" type="ORF">B6A10_16035</name>
</gene>
<feature type="non-terminal residue" evidence="2">
    <location>
        <position position="1070"/>
    </location>
</feature>
<proteinExistence type="predicted"/>
<evidence type="ECO:0000313" key="2">
    <source>
        <dbReference type="EMBL" id="MBD0726681.1"/>
    </source>
</evidence>
<dbReference type="InterPro" id="IPR025667">
    <property type="entry name" value="SprB_repeat"/>
</dbReference>
<dbReference type="InterPro" id="IPR041286">
    <property type="entry name" value="MBG_2"/>
</dbReference>
<organism evidence="2 3">
    <name type="scientific">Flavobacterium pokkalii</name>
    <dbReference type="NCBI Taxonomy" id="1940408"/>
    <lineage>
        <taxon>Bacteria</taxon>
        <taxon>Pseudomonadati</taxon>
        <taxon>Bacteroidota</taxon>
        <taxon>Flavobacteriia</taxon>
        <taxon>Flavobacteriales</taxon>
        <taxon>Flavobacteriaceae</taxon>
        <taxon>Flavobacterium</taxon>
    </lineage>
</organism>
<dbReference type="Pfam" id="PF13573">
    <property type="entry name" value="SprB"/>
    <property type="match status" value="5"/>
</dbReference>
<sequence length="1070" mass="109073">MSMQNVVAQICSDIGTTRINIETTNVDSGYPEVSKLGNNILVSYTDVDTWESKNKIVDENGNVSDMLSTSISPSTNDNSDSVIYKGLSNGNVLVYWYSSSSGTGFTDAYFKIINSSGVQIVGPTKINTLVGSLNRFVESEQLSNGNIIFTWATSGSDYSMRRFTQTGIAVDANQISLTSLAGLTGQSQYAYKIAANANGKFMILIDYYSLVYKAMIFNNDALTPIQVNGANSFTAATAGISGQHVDKIPNIVSLPNNKFLLAYQIQTGTGTETRSLALKVYNEDGSVAVDQKVIRQLYSWGSIYKPVVTPTGFYLSSMYNDLGYGPGLGAKSFLEKYDFDCNLISDLSNCFSGLDEYATVLPFNDINDDLGFLINNTEGTANYNIWILRNIVSCTAPAITGNPPNRSICAGSNTTFSSTATGATAYQWQVNTGSGFANITNGGVYSNATTSTLTITGAAAGMNGYQYRCVAKDGSCSTNSSSGTLNVSNITSSTVKNDVLCFGNSTGYAVVSPTGGIGSYTYSWSPSGGTGSIATGLAAGTYTVTITDAIGCQITKTITINQPAALTATSSSTTVSCNGGSNGTATVVASGGTPGYTYSWAPSGGTAATATGLAAGTYSVTITDANSCTKTITGIVVGQPAAALNGTTTTTTVSCFGGSNGTATVVASGGTPGYTYSWAPSGGTAATATGLAAGTYSVTITDAKSCQITINNIVVGQPAAALNGSTTTTAVSCFGGSNGIATVTPSGGTSGYTYSWSPSGGTSATATGLAAGTYSVTITDANSCTKTITGIVVGQPSAALNGTITTTTPVSCNGGSNGTATVVASGGTPGYTYSWAPSGGTATTATGLAAGTYSVTITDAKSCQITINNIVVGQPAAISFTTTALSGYDYNTSYTQNVVATGGTGAKTYAITAGSLPNGLSMSTSGVISGTSTQVADSNFTVTATDANSCTAAYSFTLKLNQIPITVTADASQTKVYGSSDPVLTYTVNPALLSGDSFTGALSRAVGENVGSSYAINQGDLSAGNKYLITFVSKDFAITAKPITVTANVSQTKVYGTADPTFTYSVSPSL</sequence>
<dbReference type="InterPro" id="IPR007110">
    <property type="entry name" value="Ig-like_dom"/>
</dbReference>
<dbReference type="InterPro" id="IPR043504">
    <property type="entry name" value="Peptidase_S1_PA_chymotrypsin"/>
</dbReference>
<dbReference type="Gene3D" id="2.40.10.10">
    <property type="entry name" value="Trypsin-like serine proteases"/>
    <property type="match status" value="4"/>
</dbReference>
<dbReference type="Gene3D" id="2.60.40.10">
    <property type="entry name" value="Immunoglobulins"/>
    <property type="match status" value="2"/>
</dbReference>
<comment type="caution">
    <text evidence="2">The sequence shown here is derived from an EMBL/GenBank/DDBJ whole genome shotgun (WGS) entry which is preliminary data.</text>
</comment>
<feature type="domain" description="Ig-like" evidence="1">
    <location>
        <begin position="409"/>
        <end position="488"/>
    </location>
</feature>
<reference evidence="2 3" key="1">
    <citation type="journal article" date="2020" name="Microbiol. Res.">
        <title>Flavobacterium pokkalii sp. nov., a novel plant growth promoting native rhizobacteria isolated from pokkali rice grown in coastal saline affected agricultural regions of southern India, Kerala.</title>
        <authorList>
            <person name="Menon R.R."/>
            <person name="Kumari S."/>
            <person name="Viver T."/>
            <person name="Rameshkumar N."/>
        </authorList>
    </citation>
    <scope>NUCLEOTIDE SEQUENCE [LARGE SCALE GENOMIC DNA]</scope>
    <source>
        <strain evidence="2 3">L1I52</strain>
    </source>
</reference>
<dbReference type="PROSITE" id="PS50835">
    <property type="entry name" value="IG_LIKE"/>
    <property type="match status" value="1"/>
</dbReference>
<name>A0ABR7UWT5_9FLAO</name>
<dbReference type="Pfam" id="PF05345">
    <property type="entry name" value="He_PIG"/>
    <property type="match status" value="1"/>
</dbReference>
<evidence type="ECO:0000313" key="3">
    <source>
        <dbReference type="Proteomes" id="UP000661715"/>
    </source>
</evidence>
<dbReference type="Pfam" id="PF18676">
    <property type="entry name" value="MBG_2"/>
    <property type="match status" value="1"/>
</dbReference>
<evidence type="ECO:0000259" key="1">
    <source>
        <dbReference type="PROSITE" id="PS50835"/>
    </source>
</evidence>
<protein>
    <recommendedName>
        <fullName evidence="1">Ig-like domain-containing protein</fullName>
    </recommendedName>
</protein>
<dbReference type="EMBL" id="NASZ01000037">
    <property type="protein sequence ID" value="MBD0726681.1"/>
    <property type="molecule type" value="Genomic_DNA"/>
</dbReference>
<dbReference type="InterPro" id="IPR013783">
    <property type="entry name" value="Ig-like_fold"/>
</dbReference>
<keyword evidence="3" id="KW-1185">Reference proteome</keyword>
<dbReference type="Proteomes" id="UP000661715">
    <property type="component" value="Unassembled WGS sequence"/>
</dbReference>